<evidence type="ECO:0000313" key="2">
    <source>
        <dbReference type="EMBL" id="QTA92120.1"/>
    </source>
</evidence>
<reference evidence="2" key="1">
    <citation type="journal article" date="2021" name="Microb. Physiol.">
        <title>Proteogenomic Insights into the Physiology of Marine, Sulfate-Reducing, Filamentous Desulfonema limicola and Desulfonema magnum.</title>
        <authorList>
            <person name="Schnaars V."/>
            <person name="Wohlbrand L."/>
            <person name="Scheve S."/>
            <person name="Hinrichs C."/>
            <person name="Reinhardt R."/>
            <person name="Rabus R."/>
        </authorList>
    </citation>
    <scope>NUCLEOTIDE SEQUENCE</scope>
    <source>
        <strain evidence="2">4be13</strain>
    </source>
</reference>
<dbReference type="EMBL" id="CP061800">
    <property type="protein sequence ID" value="QTA92120.1"/>
    <property type="molecule type" value="Genomic_DNA"/>
</dbReference>
<feature type="compositionally biased region" description="Polar residues" evidence="1">
    <location>
        <begin position="25"/>
        <end position="35"/>
    </location>
</feature>
<feature type="compositionally biased region" description="Polar residues" evidence="1">
    <location>
        <begin position="45"/>
        <end position="55"/>
    </location>
</feature>
<feature type="region of interest" description="Disordered" evidence="1">
    <location>
        <begin position="1"/>
        <end position="55"/>
    </location>
</feature>
<gene>
    <name evidence="2" type="ORF">dnm_081950</name>
</gene>
<proteinExistence type="predicted"/>
<dbReference type="Proteomes" id="UP000663722">
    <property type="component" value="Chromosome"/>
</dbReference>
<evidence type="ECO:0000256" key="1">
    <source>
        <dbReference type="SAM" id="MobiDB-lite"/>
    </source>
</evidence>
<dbReference type="AlphaFoldDB" id="A0A975BUL5"/>
<name>A0A975BUL5_9BACT</name>
<protein>
    <submittedName>
        <fullName evidence="2">Uncharacterized protein</fullName>
    </submittedName>
</protein>
<evidence type="ECO:0000313" key="3">
    <source>
        <dbReference type="Proteomes" id="UP000663722"/>
    </source>
</evidence>
<sequence>MLTNGEYSDFEDLSALRDSAPVSDIQKNGTDSPSEGSIPEEQLKTARQSTADADI</sequence>
<organism evidence="2 3">
    <name type="scientific">Desulfonema magnum</name>
    <dbReference type="NCBI Taxonomy" id="45655"/>
    <lineage>
        <taxon>Bacteria</taxon>
        <taxon>Pseudomonadati</taxon>
        <taxon>Thermodesulfobacteriota</taxon>
        <taxon>Desulfobacteria</taxon>
        <taxon>Desulfobacterales</taxon>
        <taxon>Desulfococcaceae</taxon>
        <taxon>Desulfonema</taxon>
    </lineage>
</organism>
<keyword evidence="3" id="KW-1185">Reference proteome</keyword>
<dbReference type="KEGG" id="dmm:dnm_081950"/>
<accession>A0A975BUL5</accession>